<sequence length="173" mass="19384">MFSKILIKLIDEAIVPALYLITVRIVSLVFISRSLDISINLGPSGFMYTSQADYMQVNSYSLLFMILALCLGLLHVLVKSLVFHDTHISPPLAAKLHSLKAQHLIQDSFHLYSQGIVWLAYLYFLTIGAGLMSLFGLLHPWTAYVSLGLAVLFTYIFIYDAEKELLATVGKKK</sequence>
<evidence type="ECO:0000313" key="3">
    <source>
        <dbReference type="Proteomes" id="UP000231252"/>
    </source>
</evidence>
<keyword evidence="1" id="KW-0812">Transmembrane</keyword>
<keyword evidence="1" id="KW-1133">Transmembrane helix</keyword>
<proteinExistence type="predicted"/>
<accession>A0A2H0XBH7</accession>
<dbReference type="AlphaFoldDB" id="A0A2H0XBH7"/>
<dbReference type="EMBL" id="PEYU01000063">
    <property type="protein sequence ID" value="PIS22284.1"/>
    <property type="molecule type" value="Genomic_DNA"/>
</dbReference>
<evidence type="ECO:0000256" key="1">
    <source>
        <dbReference type="SAM" id="Phobius"/>
    </source>
</evidence>
<feature type="transmembrane region" description="Helical" evidence="1">
    <location>
        <begin position="12"/>
        <end position="31"/>
    </location>
</feature>
<protein>
    <submittedName>
        <fullName evidence="2">Uncharacterized protein</fullName>
    </submittedName>
</protein>
<comment type="caution">
    <text evidence="2">The sequence shown here is derived from an EMBL/GenBank/DDBJ whole genome shotgun (WGS) entry which is preliminary data.</text>
</comment>
<evidence type="ECO:0000313" key="2">
    <source>
        <dbReference type="EMBL" id="PIS22284.1"/>
    </source>
</evidence>
<feature type="transmembrane region" description="Helical" evidence="1">
    <location>
        <begin position="57"/>
        <end position="78"/>
    </location>
</feature>
<organism evidence="2 3">
    <name type="scientific">candidate division WWE3 bacterium CG08_land_8_20_14_0_20_41_10</name>
    <dbReference type="NCBI Taxonomy" id="1975085"/>
    <lineage>
        <taxon>Bacteria</taxon>
        <taxon>Katanobacteria</taxon>
    </lineage>
</organism>
<gene>
    <name evidence="2" type="ORF">COT50_02775</name>
</gene>
<name>A0A2H0XBH7_UNCKA</name>
<feature type="transmembrane region" description="Helical" evidence="1">
    <location>
        <begin position="141"/>
        <end position="158"/>
    </location>
</feature>
<keyword evidence="1" id="KW-0472">Membrane</keyword>
<reference evidence="3" key="1">
    <citation type="submission" date="2017-09" db="EMBL/GenBank/DDBJ databases">
        <title>Depth-based differentiation of microbial function through sediment-hosted aquifers and enrichment of novel symbionts in the deep terrestrial subsurface.</title>
        <authorList>
            <person name="Probst A.J."/>
            <person name="Ladd B."/>
            <person name="Jarett J.K."/>
            <person name="Geller-Mcgrath D.E."/>
            <person name="Sieber C.M.K."/>
            <person name="Emerson J.B."/>
            <person name="Anantharaman K."/>
            <person name="Thomas B.C."/>
            <person name="Malmstrom R."/>
            <person name="Stieglmeier M."/>
            <person name="Klingl A."/>
            <person name="Woyke T."/>
            <person name="Ryan C.M."/>
            <person name="Banfield J.F."/>
        </authorList>
    </citation>
    <scope>NUCLEOTIDE SEQUENCE [LARGE SCALE GENOMIC DNA]</scope>
</reference>
<feature type="transmembrane region" description="Helical" evidence="1">
    <location>
        <begin position="116"/>
        <end position="135"/>
    </location>
</feature>
<dbReference type="Proteomes" id="UP000231252">
    <property type="component" value="Unassembled WGS sequence"/>
</dbReference>